<keyword evidence="1" id="KW-0732">Signal</keyword>
<protein>
    <submittedName>
        <fullName evidence="2">Oidioi.mRNA.OKI2018_I69.PAR.g12350.t1.cds</fullName>
    </submittedName>
</protein>
<evidence type="ECO:0000313" key="2">
    <source>
        <dbReference type="EMBL" id="CAG5089792.1"/>
    </source>
</evidence>
<sequence>MPRGKRVPSFLLIFLALPSINADVVSLVQKGMSLEFLEAQIDINEIVPDYDDEYESSSNFSTIARRPLGGAMEDFATRMSRDDKAILAALKSIEDMDTNLASYIDPADVRLPCSIALSSARINFLSKLLFKQATRAADIKNTKLTKVGFLRDWAASIISNSADSIQQTLFNIDYLFENIVGDVGQQLRQSSQSNPAHLTAFLQFMRSLQLKGHILWGAALDIISKEKDAGLKALEEFAVKAARQSSTVNIKEDFMKILGGGATVGVKSMLYESYLRCADKFEEPINTQSRYDLWEHMTIEPADEGFHIRTHFGTYVQAVEGEEMPVIQTRNKKDFGTIWNAEYQDTPITAFGTVRGIKTAHGNYWAEGKTRLGNSVMTTTDKVSKLTEFSIVPVSDTKLEVYIISPTGKYATYNPLSSKITLNDEPSIYSEFLGQSIDDEFIGLLTGDGQWILTPPGKLGSVKVGSTIDSRNGASDWKKIERFSEKESYYHIVSEFGTAMQVTGPPLDQDAGSHPIVTNIPAGLGIEYKWEFEAGSGNIDGLLSLMNGQ</sequence>
<evidence type="ECO:0000256" key="1">
    <source>
        <dbReference type="SAM" id="SignalP"/>
    </source>
</evidence>
<gene>
    <name evidence="2" type="ORF">OKIOD_LOCUS3908</name>
</gene>
<dbReference type="CDD" id="cd00257">
    <property type="entry name" value="beta-trefoil_FSCN-like"/>
    <property type="match status" value="1"/>
</dbReference>
<feature type="signal peptide" evidence="1">
    <location>
        <begin position="1"/>
        <end position="22"/>
    </location>
</feature>
<dbReference type="EMBL" id="OU015568">
    <property type="protein sequence ID" value="CAG5089792.1"/>
    <property type="molecule type" value="Genomic_DNA"/>
</dbReference>
<accession>A0ABN7S4H4</accession>
<dbReference type="Proteomes" id="UP001158576">
    <property type="component" value="Chromosome PAR"/>
</dbReference>
<keyword evidence="3" id="KW-1185">Reference proteome</keyword>
<reference evidence="2 3" key="1">
    <citation type="submission" date="2021-04" db="EMBL/GenBank/DDBJ databases">
        <authorList>
            <person name="Bliznina A."/>
        </authorList>
    </citation>
    <scope>NUCLEOTIDE SEQUENCE [LARGE SCALE GENOMIC DNA]</scope>
</reference>
<evidence type="ECO:0000313" key="3">
    <source>
        <dbReference type="Proteomes" id="UP001158576"/>
    </source>
</evidence>
<proteinExistence type="predicted"/>
<name>A0ABN7S4H4_OIKDI</name>
<feature type="chain" id="PRO_5046219266" evidence="1">
    <location>
        <begin position="23"/>
        <end position="549"/>
    </location>
</feature>
<organism evidence="2 3">
    <name type="scientific">Oikopleura dioica</name>
    <name type="common">Tunicate</name>
    <dbReference type="NCBI Taxonomy" id="34765"/>
    <lineage>
        <taxon>Eukaryota</taxon>
        <taxon>Metazoa</taxon>
        <taxon>Chordata</taxon>
        <taxon>Tunicata</taxon>
        <taxon>Appendicularia</taxon>
        <taxon>Copelata</taxon>
        <taxon>Oikopleuridae</taxon>
        <taxon>Oikopleura</taxon>
    </lineage>
</organism>